<proteinExistence type="predicted"/>
<reference evidence="1" key="2">
    <citation type="journal article" date="2024" name="Plant">
        <title>Genomic evolution and insights into agronomic trait innovations of Sesamum species.</title>
        <authorList>
            <person name="Miao H."/>
            <person name="Wang L."/>
            <person name="Qu L."/>
            <person name="Liu H."/>
            <person name="Sun Y."/>
            <person name="Le M."/>
            <person name="Wang Q."/>
            <person name="Wei S."/>
            <person name="Zheng Y."/>
            <person name="Lin W."/>
            <person name="Duan Y."/>
            <person name="Cao H."/>
            <person name="Xiong S."/>
            <person name="Wang X."/>
            <person name="Wei L."/>
            <person name="Li C."/>
            <person name="Ma Q."/>
            <person name="Ju M."/>
            <person name="Zhao R."/>
            <person name="Li G."/>
            <person name="Mu C."/>
            <person name="Tian Q."/>
            <person name="Mei H."/>
            <person name="Zhang T."/>
            <person name="Gao T."/>
            <person name="Zhang H."/>
        </authorList>
    </citation>
    <scope>NUCLEOTIDE SEQUENCE</scope>
    <source>
        <strain evidence="1">G02</strain>
    </source>
</reference>
<accession>A0AAW2Q2X1</accession>
<sequence length="66" mass="7999">MRGLFGGLWRRLWLIIPTRRSGRTFCRLIRPTRWMSTRSLTTSRGRWPKWQFPSWDMDSMPARNSS</sequence>
<dbReference type="EMBL" id="JACGWJ010000016">
    <property type="protein sequence ID" value="KAL0361943.1"/>
    <property type="molecule type" value="Genomic_DNA"/>
</dbReference>
<evidence type="ECO:0000313" key="1">
    <source>
        <dbReference type="EMBL" id="KAL0361943.1"/>
    </source>
</evidence>
<name>A0AAW2Q2X1_SESRA</name>
<dbReference type="AlphaFoldDB" id="A0AAW2Q2X1"/>
<organism evidence="1">
    <name type="scientific">Sesamum radiatum</name>
    <name type="common">Black benniseed</name>
    <dbReference type="NCBI Taxonomy" id="300843"/>
    <lineage>
        <taxon>Eukaryota</taxon>
        <taxon>Viridiplantae</taxon>
        <taxon>Streptophyta</taxon>
        <taxon>Embryophyta</taxon>
        <taxon>Tracheophyta</taxon>
        <taxon>Spermatophyta</taxon>
        <taxon>Magnoliopsida</taxon>
        <taxon>eudicotyledons</taxon>
        <taxon>Gunneridae</taxon>
        <taxon>Pentapetalae</taxon>
        <taxon>asterids</taxon>
        <taxon>lamiids</taxon>
        <taxon>Lamiales</taxon>
        <taxon>Pedaliaceae</taxon>
        <taxon>Sesamum</taxon>
    </lineage>
</organism>
<comment type="caution">
    <text evidence="1">The sequence shown here is derived from an EMBL/GenBank/DDBJ whole genome shotgun (WGS) entry which is preliminary data.</text>
</comment>
<protein>
    <recommendedName>
        <fullName evidence="2">Secreted protein</fullName>
    </recommendedName>
</protein>
<gene>
    <name evidence="1" type="ORF">Sradi_3878800</name>
</gene>
<evidence type="ECO:0008006" key="2">
    <source>
        <dbReference type="Google" id="ProtNLM"/>
    </source>
</evidence>
<reference evidence="1" key="1">
    <citation type="submission" date="2020-06" db="EMBL/GenBank/DDBJ databases">
        <authorList>
            <person name="Li T."/>
            <person name="Hu X."/>
            <person name="Zhang T."/>
            <person name="Song X."/>
            <person name="Zhang H."/>
            <person name="Dai N."/>
            <person name="Sheng W."/>
            <person name="Hou X."/>
            <person name="Wei L."/>
        </authorList>
    </citation>
    <scope>NUCLEOTIDE SEQUENCE</scope>
    <source>
        <strain evidence="1">G02</strain>
        <tissue evidence="1">Leaf</tissue>
    </source>
</reference>